<feature type="transmembrane region" description="Helical" evidence="11">
    <location>
        <begin position="169"/>
        <end position="189"/>
    </location>
</feature>
<dbReference type="NCBIfam" id="TIGR02203">
    <property type="entry name" value="MsbA_lipidA"/>
    <property type="match status" value="1"/>
</dbReference>
<feature type="domain" description="ABC transmembrane type-1" evidence="13">
    <location>
        <begin position="32"/>
        <end position="314"/>
    </location>
</feature>
<sequence>MCFLKRKYLPILRNAALMRLFGYLPTYKGYIIGATLAMIIGGGASSLIALVLGKLTDMAFYQQDTIVVYLAPIALVGISILHGGTQYLSQFLLVRVAQGVMLEIRTLMFDRILRWGDELFMKYRCAEVQAKFINEASTALTNAAGVLTIIIRDSIQIVCLLGVLFWHNWLLTLVTFIVGPVIALILKWVNRHIKRLTSQTQKTFGELIGTIQESYNGERVVKIYDGYDYEKERFRNVNERLRSLTLKAQRVYSAGTPLTQFTSMVGVSIVIVFALIQAKMGMLTVGEFTTFLAAMLLLLPPIRKLSSVNGTTAAMTAAAESLFRMIDELPEKDAGTRTLENYSGAVEFRNVSFAYPAKDKKTINNFTLSVKPGEMIALVGSSGAGKSTLINLIPRFWVPTEGEIYFDGIAQSELTLKSLRKQIGLVSQDVTIFDDTIANNIAYGCRDRVTREQIEAAADAAALTDFIKALPEGLDSPAGPNGNHLSGGQRQRVSIARAFLKNAPILLLDEATSALDTESEKHIQKSLDTLLKGRTSFVVAHRLSTIINADRIIVMRDGGIAEIGTHEELLAKGGLYNHLYTLQFSKEN</sequence>
<accession>S3C6V8</accession>
<dbReference type="STRING" id="1203554.HMPREF1476_00191"/>
<dbReference type="InterPro" id="IPR011917">
    <property type="entry name" value="ABC_transpr_lipidA"/>
</dbReference>
<dbReference type="SUPFAM" id="SSF90123">
    <property type="entry name" value="ABC transporter transmembrane region"/>
    <property type="match status" value="1"/>
</dbReference>
<keyword evidence="15" id="KW-1185">Reference proteome</keyword>
<feature type="transmembrane region" description="Helical" evidence="11">
    <location>
        <begin position="30"/>
        <end position="53"/>
    </location>
</feature>
<organism evidence="14 15">
    <name type="scientific">Sutterella wadsworthensis HGA0223</name>
    <dbReference type="NCBI Taxonomy" id="1203554"/>
    <lineage>
        <taxon>Bacteria</taxon>
        <taxon>Pseudomonadati</taxon>
        <taxon>Pseudomonadota</taxon>
        <taxon>Betaproteobacteria</taxon>
        <taxon>Burkholderiales</taxon>
        <taxon>Sutterellaceae</taxon>
        <taxon>Sutterella</taxon>
    </lineage>
</organism>
<dbReference type="Pfam" id="PF00005">
    <property type="entry name" value="ABC_tran"/>
    <property type="match status" value="1"/>
</dbReference>
<keyword evidence="6 14" id="KW-0067">ATP-binding</keyword>
<dbReference type="PROSITE" id="PS50929">
    <property type="entry name" value="ABC_TM1F"/>
    <property type="match status" value="1"/>
</dbReference>
<evidence type="ECO:0000313" key="14">
    <source>
        <dbReference type="EMBL" id="EPE01958.1"/>
    </source>
</evidence>
<keyword evidence="4 11" id="KW-0812">Transmembrane</keyword>
<dbReference type="PROSITE" id="PS50893">
    <property type="entry name" value="ABC_TRANSPORTER_2"/>
    <property type="match status" value="1"/>
</dbReference>
<dbReference type="HOGENOM" id="CLU_000604_84_3_4"/>
<dbReference type="PANTHER" id="PTHR43394:SF1">
    <property type="entry name" value="ATP-BINDING CASSETTE SUB-FAMILY B MEMBER 10, MITOCHONDRIAL"/>
    <property type="match status" value="1"/>
</dbReference>
<evidence type="ECO:0000256" key="8">
    <source>
        <dbReference type="ARBA" id="ARBA00022989"/>
    </source>
</evidence>
<evidence type="ECO:0000259" key="13">
    <source>
        <dbReference type="PROSITE" id="PS50929"/>
    </source>
</evidence>
<evidence type="ECO:0000256" key="10">
    <source>
        <dbReference type="ARBA" id="ARBA00023136"/>
    </source>
</evidence>
<dbReference type="EMBL" id="ATCF01000004">
    <property type="protein sequence ID" value="EPE01958.1"/>
    <property type="molecule type" value="Genomic_DNA"/>
</dbReference>
<evidence type="ECO:0000256" key="1">
    <source>
        <dbReference type="ARBA" id="ARBA00004651"/>
    </source>
</evidence>
<dbReference type="Gene3D" id="3.40.50.300">
    <property type="entry name" value="P-loop containing nucleotide triphosphate hydrolases"/>
    <property type="match status" value="1"/>
</dbReference>
<dbReference type="AlphaFoldDB" id="S3C6V8"/>
<dbReference type="FunFam" id="3.40.50.300:FF:000218">
    <property type="entry name" value="Multidrug ABC transporter ATP-binding protein"/>
    <property type="match status" value="1"/>
</dbReference>
<dbReference type="GO" id="GO:0015421">
    <property type="term" value="F:ABC-type oligopeptide transporter activity"/>
    <property type="evidence" value="ECO:0007669"/>
    <property type="project" value="TreeGrafter"/>
</dbReference>
<name>S3C6V8_9BURK</name>
<dbReference type="PATRIC" id="fig|1203554.3.peg.181"/>
<protein>
    <submittedName>
        <fullName evidence="14">Lipid A export permease/ATP-binding protein MsbA</fullName>
    </submittedName>
</protein>
<dbReference type="GO" id="GO:0005886">
    <property type="term" value="C:plasma membrane"/>
    <property type="evidence" value="ECO:0007669"/>
    <property type="project" value="UniProtKB-SubCell"/>
</dbReference>
<dbReference type="InterPro" id="IPR003593">
    <property type="entry name" value="AAA+_ATPase"/>
</dbReference>
<keyword evidence="7" id="KW-1278">Translocase</keyword>
<keyword evidence="3" id="KW-1003">Cell membrane</keyword>
<keyword evidence="2" id="KW-0813">Transport</keyword>
<evidence type="ECO:0000313" key="15">
    <source>
        <dbReference type="Proteomes" id="UP000014400"/>
    </source>
</evidence>
<dbReference type="GO" id="GO:0016887">
    <property type="term" value="F:ATP hydrolysis activity"/>
    <property type="evidence" value="ECO:0007669"/>
    <property type="project" value="InterPro"/>
</dbReference>
<dbReference type="Proteomes" id="UP000014400">
    <property type="component" value="Unassembled WGS sequence"/>
</dbReference>
<dbReference type="InterPro" id="IPR039421">
    <property type="entry name" value="Type_1_exporter"/>
</dbReference>
<evidence type="ECO:0000256" key="7">
    <source>
        <dbReference type="ARBA" id="ARBA00022967"/>
    </source>
</evidence>
<evidence type="ECO:0000256" key="3">
    <source>
        <dbReference type="ARBA" id="ARBA00022475"/>
    </source>
</evidence>
<feature type="domain" description="ABC transporter" evidence="12">
    <location>
        <begin position="346"/>
        <end position="582"/>
    </location>
</feature>
<dbReference type="InterPro" id="IPR011527">
    <property type="entry name" value="ABC1_TM_dom"/>
</dbReference>
<evidence type="ECO:0000256" key="6">
    <source>
        <dbReference type="ARBA" id="ARBA00022840"/>
    </source>
</evidence>
<dbReference type="PROSITE" id="PS00211">
    <property type="entry name" value="ABC_TRANSPORTER_1"/>
    <property type="match status" value="1"/>
</dbReference>
<feature type="transmembrane region" description="Helical" evidence="11">
    <location>
        <begin position="65"/>
        <end position="81"/>
    </location>
</feature>
<dbReference type="Gene3D" id="1.20.1560.10">
    <property type="entry name" value="ABC transporter type 1, transmembrane domain"/>
    <property type="match status" value="1"/>
</dbReference>
<proteinExistence type="predicted"/>
<comment type="subcellular location">
    <subcellularLocation>
        <location evidence="1">Cell membrane</location>
        <topology evidence="1">Multi-pass membrane protein</topology>
    </subcellularLocation>
</comment>
<keyword evidence="8 11" id="KW-1133">Transmembrane helix</keyword>
<dbReference type="InterPro" id="IPR036640">
    <property type="entry name" value="ABC1_TM_sf"/>
</dbReference>
<gene>
    <name evidence="14" type="ORF">HMPREF1476_00191</name>
</gene>
<feature type="transmembrane region" description="Helical" evidence="11">
    <location>
        <begin position="251"/>
        <end position="276"/>
    </location>
</feature>
<dbReference type="SMART" id="SM00382">
    <property type="entry name" value="AAA"/>
    <property type="match status" value="1"/>
</dbReference>
<keyword evidence="5" id="KW-0547">Nucleotide-binding</keyword>
<evidence type="ECO:0000256" key="11">
    <source>
        <dbReference type="SAM" id="Phobius"/>
    </source>
</evidence>
<comment type="caution">
    <text evidence="14">The sequence shown here is derived from an EMBL/GenBank/DDBJ whole genome shotgun (WGS) entry which is preliminary data.</text>
</comment>
<dbReference type="InterPro" id="IPR027417">
    <property type="entry name" value="P-loop_NTPase"/>
</dbReference>
<evidence type="ECO:0000256" key="4">
    <source>
        <dbReference type="ARBA" id="ARBA00022692"/>
    </source>
</evidence>
<dbReference type="CDD" id="cd18552">
    <property type="entry name" value="ABC_6TM_MsbA_like"/>
    <property type="match status" value="1"/>
</dbReference>
<dbReference type="PANTHER" id="PTHR43394">
    <property type="entry name" value="ATP-DEPENDENT PERMEASE MDL1, MITOCHONDRIAL"/>
    <property type="match status" value="1"/>
</dbReference>
<dbReference type="SUPFAM" id="SSF52540">
    <property type="entry name" value="P-loop containing nucleoside triphosphate hydrolases"/>
    <property type="match status" value="1"/>
</dbReference>
<evidence type="ECO:0000256" key="2">
    <source>
        <dbReference type="ARBA" id="ARBA00022448"/>
    </source>
</evidence>
<dbReference type="InterPro" id="IPR017871">
    <property type="entry name" value="ABC_transporter-like_CS"/>
</dbReference>
<dbReference type="Pfam" id="PF00664">
    <property type="entry name" value="ABC_membrane"/>
    <property type="match status" value="1"/>
</dbReference>
<evidence type="ECO:0000256" key="9">
    <source>
        <dbReference type="ARBA" id="ARBA00023055"/>
    </source>
</evidence>
<dbReference type="InterPro" id="IPR003439">
    <property type="entry name" value="ABC_transporter-like_ATP-bd"/>
</dbReference>
<dbReference type="eggNOG" id="COG1132">
    <property type="taxonomic scope" value="Bacteria"/>
</dbReference>
<evidence type="ECO:0000256" key="5">
    <source>
        <dbReference type="ARBA" id="ARBA00022741"/>
    </source>
</evidence>
<dbReference type="GO" id="GO:0034040">
    <property type="term" value="F:ATPase-coupled lipid transmembrane transporter activity"/>
    <property type="evidence" value="ECO:0007669"/>
    <property type="project" value="InterPro"/>
</dbReference>
<dbReference type="GO" id="GO:0005524">
    <property type="term" value="F:ATP binding"/>
    <property type="evidence" value="ECO:0007669"/>
    <property type="project" value="UniProtKB-KW"/>
</dbReference>
<keyword evidence="9" id="KW-0445">Lipid transport</keyword>
<reference evidence="14 15" key="1">
    <citation type="submission" date="2013-04" db="EMBL/GenBank/DDBJ databases">
        <title>The Genome Sequence of Sutterella wadsworthensis HGA0223.</title>
        <authorList>
            <consortium name="The Broad Institute Genomics Platform"/>
            <person name="Earl A."/>
            <person name="Ward D."/>
            <person name="Feldgarden M."/>
            <person name="Gevers D."/>
            <person name="Schmidt T.M."/>
            <person name="Dover J."/>
            <person name="Dai D."/>
            <person name="Walker B."/>
            <person name="Young S."/>
            <person name="Zeng Q."/>
            <person name="Gargeya S."/>
            <person name="Fitzgerald M."/>
            <person name="Haas B."/>
            <person name="Abouelleil A."/>
            <person name="Allen A.W."/>
            <person name="Alvarado L."/>
            <person name="Arachchi H.M."/>
            <person name="Berlin A.M."/>
            <person name="Chapman S.B."/>
            <person name="Gainer-Dewar J."/>
            <person name="Goldberg J."/>
            <person name="Griggs A."/>
            <person name="Gujja S."/>
            <person name="Hansen M."/>
            <person name="Howarth C."/>
            <person name="Imamovic A."/>
            <person name="Ireland A."/>
            <person name="Larimer J."/>
            <person name="McCowan C."/>
            <person name="Murphy C."/>
            <person name="Pearson M."/>
            <person name="Poon T.W."/>
            <person name="Priest M."/>
            <person name="Roberts A."/>
            <person name="Saif S."/>
            <person name="Shea T."/>
            <person name="Sisk P."/>
            <person name="Sykes S."/>
            <person name="Wortman J."/>
            <person name="Nusbaum C."/>
            <person name="Birren B."/>
        </authorList>
    </citation>
    <scope>NUCLEOTIDE SEQUENCE [LARGE SCALE GENOMIC DNA]</scope>
    <source>
        <strain evidence="14 15">HGA0223</strain>
    </source>
</reference>
<keyword evidence="10 11" id="KW-0472">Membrane</keyword>
<evidence type="ECO:0000259" key="12">
    <source>
        <dbReference type="PROSITE" id="PS50893"/>
    </source>
</evidence>